<dbReference type="RefSeq" id="WP_207143030.1">
    <property type="nucleotide sequence ID" value="NZ_JAEKJZ010000006.1"/>
</dbReference>
<dbReference type="EMBL" id="JAEKJZ010000006">
    <property type="protein sequence ID" value="MBN9673178.1"/>
    <property type="molecule type" value="Genomic_DNA"/>
</dbReference>
<feature type="signal peptide" evidence="1">
    <location>
        <begin position="1"/>
        <end position="24"/>
    </location>
</feature>
<protein>
    <submittedName>
        <fullName evidence="2">Transporter substrate-binding domain-containing protein</fullName>
    </submittedName>
</protein>
<reference evidence="2" key="1">
    <citation type="submission" date="2020-12" db="EMBL/GenBank/DDBJ databases">
        <title>Oil enriched cultivation method for isolating marine PHA-producing bacteria.</title>
        <authorList>
            <person name="Zheng W."/>
            <person name="Yu S."/>
            <person name="Huang Y."/>
        </authorList>
    </citation>
    <scope>NUCLEOTIDE SEQUENCE</scope>
    <source>
        <strain evidence="2">SY-2-12</strain>
    </source>
</reference>
<dbReference type="Proteomes" id="UP000664096">
    <property type="component" value="Unassembled WGS sequence"/>
</dbReference>
<gene>
    <name evidence="2" type="ORF">JF539_22665</name>
</gene>
<evidence type="ECO:0000256" key="1">
    <source>
        <dbReference type="SAM" id="SignalP"/>
    </source>
</evidence>
<comment type="caution">
    <text evidence="2">The sequence shown here is derived from an EMBL/GenBank/DDBJ whole genome shotgun (WGS) entry which is preliminary data.</text>
</comment>
<keyword evidence="1" id="KW-0732">Signal</keyword>
<feature type="chain" id="PRO_5036955259" evidence="1">
    <location>
        <begin position="25"/>
        <end position="255"/>
    </location>
</feature>
<sequence>MVSGGVRSIAMLIALALQVAAAKAETFTFAVGEWPPFVARDSAGFGSHAEAVTQAFRKAGHNVRFEFLPWLRSLETTRHGSIPASFSWAFVEDRQKDFLYPETPLGEARDVYFYRKDRFPEGLEPLSFKELRTRGLTVVGISGYWYEAALRKEGVVFQGVATEEQAWTMLRHERADIFIENDVVGQAHSREVLREEAGLIQGSRPIRIVPLYILFSKAHPDGRRMLEIWDEFGSRKQVSARSYDFRKLYEPALAE</sequence>
<dbReference type="AlphaFoldDB" id="A0A939EJ05"/>
<proteinExistence type="predicted"/>
<evidence type="ECO:0000313" key="2">
    <source>
        <dbReference type="EMBL" id="MBN9673178.1"/>
    </source>
</evidence>
<accession>A0A939EJ05</accession>
<evidence type="ECO:0000313" key="3">
    <source>
        <dbReference type="Proteomes" id="UP000664096"/>
    </source>
</evidence>
<dbReference type="Gene3D" id="3.40.190.10">
    <property type="entry name" value="Periplasmic binding protein-like II"/>
    <property type="match status" value="2"/>
</dbReference>
<dbReference type="SUPFAM" id="SSF53850">
    <property type="entry name" value="Periplasmic binding protein-like II"/>
    <property type="match status" value="1"/>
</dbReference>
<organism evidence="2 3">
    <name type="scientific">Roseibium aggregatum</name>
    <dbReference type="NCBI Taxonomy" id="187304"/>
    <lineage>
        <taxon>Bacteria</taxon>
        <taxon>Pseudomonadati</taxon>
        <taxon>Pseudomonadota</taxon>
        <taxon>Alphaproteobacteria</taxon>
        <taxon>Hyphomicrobiales</taxon>
        <taxon>Stappiaceae</taxon>
        <taxon>Roseibium</taxon>
    </lineage>
</organism>
<name>A0A939EJ05_9HYPH</name>